<keyword evidence="1" id="KW-0472">Membrane</keyword>
<evidence type="ECO:0000256" key="1">
    <source>
        <dbReference type="SAM" id="Phobius"/>
    </source>
</evidence>
<proteinExistence type="predicted"/>
<sequence>MGVGVSNYSIPKEVLLRYGGITNDQKKYLHSKMQSLNFVYIPSFLRRQISSFEPLYQYGVCQSPREVDGETYEYFLCPMSSNDVSSSFEREQRFCCGSPPQQYCCTSTQFSSGIHIVRSDLLISPSIVIGASVTFLLFGVFFIVYAYSKLARNLRKTSNTLFHELNCGMFASSALHKPVHSIELTVPSDSQSNEPPKKRLLSGSRSIKISTVKSTIESASENTNNYNSPLIFHNSKSRGNNSVNYYKLKSFCKMNNINDKSSKPHFTPIKARPVFTKK</sequence>
<keyword evidence="4" id="KW-1185">Reference proteome</keyword>
<evidence type="ECO:0000259" key="2">
    <source>
        <dbReference type="Pfam" id="PF13908"/>
    </source>
</evidence>
<evidence type="ECO:0000313" key="4">
    <source>
        <dbReference type="Proteomes" id="UP001292079"/>
    </source>
</evidence>
<evidence type="ECO:0000313" key="3">
    <source>
        <dbReference type="EMBL" id="KAK4474588.1"/>
    </source>
</evidence>
<dbReference type="Pfam" id="PF13908">
    <property type="entry name" value="Shisa_N"/>
    <property type="match status" value="1"/>
</dbReference>
<dbReference type="Proteomes" id="UP001292079">
    <property type="component" value="Unassembled WGS sequence"/>
</dbReference>
<dbReference type="InterPro" id="IPR053891">
    <property type="entry name" value="Shisa_N"/>
</dbReference>
<keyword evidence="1" id="KW-1133">Transmembrane helix</keyword>
<feature type="transmembrane region" description="Helical" evidence="1">
    <location>
        <begin position="127"/>
        <end position="147"/>
    </location>
</feature>
<comment type="caution">
    <text evidence="3">The sequence shown here is derived from an EMBL/GenBank/DDBJ whole genome shotgun (WGS) entry which is preliminary data.</text>
</comment>
<dbReference type="AlphaFoldDB" id="A0AAE1ZIJ6"/>
<keyword evidence="1" id="KW-0812">Transmembrane</keyword>
<gene>
    <name evidence="3" type="ORF">MN116_001727</name>
</gene>
<dbReference type="EMBL" id="JALJAT010000001">
    <property type="protein sequence ID" value="KAK4474588.1"/>
    <property type="molecule type" value="Genomic_DNA"/>
</dbReference>
<reference evidence="3" key="2">
    <citation type="journal article" date="2023" name="Infect Dis Poverty">
        <title>Chromosome-scale genome of the human blood fluke Schistosoma mekongi and its implications for public health.</title>
        <authorList>
            <person name="Zhou M."/>
            <person name="Xu L."/>
            <person name="Xu D."/>
            <person name="Chen W."/>
            <person name="Khan J."/>
            <person name="Hu Y."/>
            <person name="Huang H."/>
            <person name="Wei H."/>
            <person name="Zhang Y."/>
            <person name="Chusongsang P."/>
            <person name="Tanasarnprasert K."/>
            <person name="Hu X."/>
            <person name="Limpanont Y."/>
            <person name="Lv Z."/>
        </authorList>
    </citation>
    <scope>NUCLEOTIDE SEQUENCE</scope>
    <source>
        <strain evidence="3">LV_2022a</strain>
    </source>
</reference>
<accession>A0AAE1ZIJ6</accession>
<feature type="domain" description="Shisa N-terminal" evidence="2">
    <location>
        <begin position="61"/>
        <end position="109"/>
    </location>
</feature>
<reference evidence="3" key="1">
    <citation type="submission" date="2022-04" db="EMBL/GenBank/DDBJ databases">
        <authorList>
            <person name="Xu L."/>
            <person name="Lv Z."/>
        </authorList>
    </citation>
    <scope>NUCLEOTIDE SEQUENCE</scope>
    <source>
        <strain evidence="3">LV_2022a</strain>
    </source>
</reference>
<protein>
    <recommendedName>
        <fullName evidence="2">Shisa N-terminal domain-containing protein</fullName>
    </recommendedName>
</protein>
<name>A0AAE1ZIJ6_SCHME</name>
<organism evidence="3 4">
    <name type="scientific">Schistosoma mekongi</name>
    <name type="common">Parasitic worm</name>
    <dbReference type="NCBI Taxonomy" id="38744"/>
    <lineage>
        <taxon>Eukaryota</taxon>
        <taxon>Metazoa</taxon>
        <taxon>Spiralia</taxon>
        <taxon>Lophotrochozoa</taxon>
        <taxon>Platyhelminthes</taxon>
        <taxon>Trematoda</taxon>
        <taxon>Digenea</taxon>
        <taxon>Strigeidida</taxon>
        <taxon>Schistosomatoidea</taxon>
        <taxon>Schistosomatidae</taxon>
        <taxon>Schistosoma</taxon>
    </lineage>
</organism>